<dbReference type="SUPFAM" id="SSF52833">
    <property type="entry name" value="Thioredoxin-like"/>
    <property type="match status" value="1"/>
</dbReference>
<evidence type="ECO:0000256" key="2">
    <source>
        <dbReference type="ARBA" id="ARBA00022448"/>
    </source>
</evidence>
<evidence type="ECO:0000259" key="8">
    <source>
        <dbReference type="PROSITE" id="PS51352"/>
    </source>
</evidence>
<comment type="similarity">
    <text evidence="1 6">Belongs to the thioredoxin family.</text>
</comment>
<keyword evidence="5 7" id="KW-0676">Redox-active center</keyword>
<feature type="disulfide bond" description="Redox-active" evidence="7">
    <location>
        <begin position="30"/>
        <end position="33"/>
    </location>
</feature>
<evidence type="ECO:0000313" key="9">
    <source>
        <dbReference type="EMBL" id="GEO02316.1"/>
    </source>
</evidence>
<dbReference type="GO" id="GO:0015035">
    <property type="term" value="F:protein-disulfide reductase activity"/>
    <property type="evidence" value="ECO:0007669"/>
    <property type="project" value="InterPro"/>
</dbReference>
<evidence type="ECO:0000256" key="6">
    <source>
        <dbReference type="PIRNR" id="PIRNR000077"/>
    </source>
</evidence>
<evidence type="ECO:0000256" key="1">
    <source>
        <dbReference type="ARBA" id="ARBA00008987"/>
    </source>
</evidence>
<dbReference type="PANTHER" id="PTHR45663">
    <property type="entry name" value="GEO12009P1"/>
    <property type="match status" value="1"/>
</dbReference>
<dbReference type="PANTHER" id="PTHR45663:SF11">
    <property type="entry name" value="GEO12009P1"/>
    <property type="match status" value="1"/>
</dbReference>
<organism evidence="9 10">
    <name type="scientific">Novosphingobium sediminis</name>
    <dbReference type="NCBI Taxonomy" id="707214"/>
    <lineage>
        <taxon>Bacteria</taxon>
        <taxon>Pseudomonadati</taxon>
        <taxon>Pseudomonadota</taxon>
        <taxon>Alphaproteobacteria</taxon>
        <taxon>Sphingomonadales</taxon>
        <taxon>Sphingomonadaceae</taxon>
        <taxon>Novosphingobium</taxon>
    </lineage>
</organism>
<evidence type="ECO:0000256" key="3">
    <source>
        <dbReference type="ARBA" id="ARBA00022982"/>
    </source>
</evidence>
<evidence type="ECO:0000256" key="4">
    <source>
        <dbReference type="ARBA" id="ARBA00023157"/>
    </source>
</evidence>
<dbReference type="OrthoDB" id="9790390at2"/>
<dbReference type="InterPro" id="IPR005746">
    <property type="entry name" value="Thioredoxin"/>
</dbReference>
<protein>
    <recommendedName>
        <fullName evidence="6">Thioredoxin</fullName>
    </recommendedName>
</protein>
<dbReference type="Proteomes" id="UP000321464">
    <property type="component" value="Unassembled WGS sequence"/>
</dbReference>
<dbReference type="PIRSF" id="PIRSF000077">
    <property type="entry name" value="Thioredoxin"/>
    <property type="match status" value="1"/>
</dbReference>
<dbReference type="InterPro" id="IPR036249">
    <property type="entry name" value="Thioredoxin-like_sf"/>
</dbReference>
<keyword evidence="4 7" id="KW-1015">Disulfide bond</keyword>
<evidence type="ECO:0000256" key="7">
    <source>
        <dbReference type="PIRSR" id="PIRSR000077-4"/>
    </source>
</evidence>
<dbReference type="PROSITE" id="PS00194">
    <property type="entry name" value="THIOREDOXIN_1"/>
    <property type="match status" value="1"/>
</dbReference>
<dbReference type="EMBL" id="BJYR01000047">
    <property type="protein sequence ID" value="GEO02316.1"/>
    <property type="molecule type" value="Genomic_DNA"/>
</dbReference>
<keyword evidence="2" id="KW-0813">Transport</keyword>
<dbReference type="CDD" id="cd02947">
    <property type="entry name" value="TRX_family"/>
    <property type="match status" value="1"/>
</dbReference>
<dbReference type="InterPro" id="IPR017937">
    <property type="entry name" value="Thioredoxin_CS"/>
</dbReference>
<gene>
    <name evidence="9" type="ORF">NSE01_41480</name>
</gene>
<accession>A0A512ARK1</accession>
<feature type="domain" description="Thioredoxin" evidence="8">
    <location>
        <begin position="1"/>
        <end position="107"/>
    </location>
</feature>
<reference evidence="9 10" key="1">
    <citation type="submission" date="2019-07" db="EMBL/GenBank/DDBJ databases">
        <title>Whole genome shotgun sequence of Novosphingobium sediminis NBRC 106119.</title>
        <authorList>
            <person name="Hosoyama A."/>
            <person name="Uohara A."/>
            <person name="Ohji S."/>
            <person name="Ichikawa N."/>
        </authorList>
    </citation>
    <scope>NUCLEOTIDE SEQUENCE [LARGE SCALE GENOMIC DNA]</scope>
    <source>
        <strain evidence="9 10">NBRC 106119</strain>
    </source>
</reference>
<dbReference type="Pfam" id="PF00085">
    <property type="entry name" value="Thioredoxin"/>
    <property type="match status" value="1"/>
</dbReference>
<dbReference type="Gene3D" id="3.40.30.10">
    <property type="entry name" value="Glutaredoxin"/>
    <property type="match status" value="1"/>
</dbReference>
<dbReference type="PROSITE" id="PS51352">
    <property type="entry name" value="THIOREDOXIN_2"/>
    <property type="match status" value="1"/>
</dbReference>
<dbReference type="InterPro" id="IPR013766">
    <property type="entry name" value="Thioredoxin_domain"/>
</dbReference>
<name>A0A512ARK1_9SPHN</name>
<keyword evidence="3" id="KW-0249">Electron transport</keyword>
<comment type="caution">
    <text evidence="9">The sequence shown here is derived from an EMBL/GenBank/DDBJ whole genome shotgun (WGS) entry which is preliminary data.</text>
</comment>
<proteinExistence type="inferred from homology"/>
<evidence type="ECO:0000313" key="10">
    <source>
        <dbReference type="Proteomes" id="UP000321464"/>
    </source>
</evidence>
<sequence length="108" mass="11463">MSRELTASTFKAAVIDAGHPVLVSFYADGCGPCRMQAPMLETLEARFRGTATIFKVNAEHSPELASLFGVRSVPTMLLFAGGKIAGRFAGLTNSHDLITAMLASLDDC</sequence>
<dbReference type="RefSeq" id="WP_147161504.1">
    <property type="nucleotide sequence ID" value="NZ_BJYR01000047.1"/>
</dbReference>
<dbReference type="AlphaFoldDB" id="A0A512ARK1"/>
<keyword evidence="10" id="KW-1185">Reference proteome</keyword>
<evidence type="ECO:0000256" key="5">
    <source>
        <dbReference type="ARBA" id="ARBA00023284"/>
    </source>
</evidence>
<dbReference type="GO" id="GO:0005737">
    <property type="term" value="C:cytoplasm"/>
    <property type="evidence" value="ECO:0007669"/>
    <property type="project" value="TreeGrafter"/>
</dbReference>